<dbReference type="PANTHER" id="PTHR38926">
    <property type="entry name" value="F-BOX DOMAIN CONTAINING PROTEIN, EXPRESSED"/>
    <property type="match status" value="1"/>
</dbReference>
<protein>
    <recommendedName>
        <fullName evidence="1">F-box domain-containing protein</fullName>
    </recommendedName>
</protein>
<keyword evidence="3" id="KW-1185">Reference proteome</keyword>
<feature type="domain" description="F-box" evidence="1">
    <location>
        <begin position="8"/>
        <end position="56"/>
    </location>
</feature>
<evidence type="ECO:0000259" key="1">
    <source>
        <dbReference type="PROSITE" id="PS50181"/>
    </source>
</evidence>
<dbReference type="Pfam" id="PF13516">
    <property type="entry name" value="LRR_6"/>
    <property type="match status" value="2"/>
</dbReference>
<reference evidence="2" key="1">
    <citation type="journal article" date="2021" name="bioRxiv">
        <title>Whole Genome Assembly and Annotation of Northern Wild Rice, Zizania palustris L., Supports a Whole Genome Duplication in the Zizania Genus.</title>
        <authorList>
            <person name="Haas M."/>
            <person name="Kono T."/>
            <person name="Macchietto M."/>
            <person name="Millas R."/>
            <person name="McGilp L."/>
            <person name="Shao M."/>
            <person name="Duquette J."/>
            <person name="Hirsch C.N."/>
            <person name="Kimball J."/>
        </authorList>
    </citation>
    <scope>NUCLEOTIDE SEQUENCE</scope>
    <source>
        <tissue evidence="2">Fresh leaf tissue</tissue>
    </source>
</reference>
<dbReference type="FunFam" id="1.20.1280.50:FF:000037">
    <property type="entry name" value="F-box protein SKIP19"/>
    <property type="match status" value="1"/>
</dbReference>
<dbReference type="PANTHER" id="PTHR38926:SF2">
    <property type="entry name" value="F-BOX_LRR-REPEAT PROTEIN 21-RELATED"/>
    <property type="match status" value="1"/>
</dbReference>
<dbReference type="EMBL" id="JAAALK010000287">
    <property type="protein sequence ID" value="KAG8058809.1"/>
    <property type="molecule type" value="Genomic_DNA"/>
</dbReference>
<organism evidence="2 3">
    <name type="scientific">Zizania palustris</name>
    <name type="common">Northern wild rice</name>
    <dbReference type="NCBI Taxonomy" id="103762"/>
    <lineage>
        <taxon>Eukaryota</taxon>
        <taxon>Viridiplantae</taxon>
        <taxon>Streptophyta</taxon>
        <taxon>Embryophyta</taxon>
        <taxon>Tracheophyta</taxon>
        <taxon>Spermatophyta</taxon>
        <taxon>Magnoliopsida</taxon>
        <taxon>Liliopsida</taxon>
        <taxon>Poales</taxon>
        <taxon>Poaceae</taxon>
        <taxon>BOP clade</taxon>
        <taxon>Oryzoideae</taxon>
        <taxon>Oryzeae</taxon>
        <taxon>Zizaniinae</taxon>
        <taxon>Zizania</taxon>
    </lineage>
</organism>
<reference evidence="2" key="2">
    <citation type="submission" date="2021-02" db="EMBL/GenBank/DDBJ databases">
        <authorList>
            <person name="Kimball J.A."/>
            <person name="Haas M.W."/>
            <person name="Macchietto M."/>
            <person name="Kono T."/>
            <person name="Duquette J."/>
            <person name="Shao M."/>
        </authorList>
    </citation>
    <scope>NUCLEOTIDE SEQUENCE</scope>
    <source>
        <tissue evidence="2">Fresh leaf tissue</tissue>
    </source>
</reference>
<dbReference type="AlphaFoldDB" id="A0A8J5SP36"/>
<evidence type="ECO:0000313" key="3">
    <source>
        <dbReference type="Proteomes" id="UP000729402"/>
    </source>
</evidence>
<accession>A0A8J5SP36</accession>
<dbReference type="Proteomes" id="UP000729402">
    <property type="component" value="Unassembled WGS sequence"/>
</dbReference>
<evidence type="ECO:0000313" key="2">
    <source>
        <dbReference type="EMBL" id="KAG8058809.1"/>
    </source>
</evidence>
<dbReference type="Pfam" id="PF12937">
    <property type="entry name" value="F-box-like"/>
    <property type="match status" value="1"/>
</dbReference>
<dbReference type="InterPro" id="IPR001611">
    <property type="entry name" value="Leu-rich_rpt"/>
</dbReference>
<dbReference type="OrthoDB" id="2095648at2759"/>
<sequence>MADDVGESGDWAELPSDALAVVFEKLDVTDLMTAAGLVCRAWRQFAATEPTLWRRVDMCDLKDDLDADAMARTAVDRAACTMEAFSADFFVTDDLLLYFSLRASSLKSLTLNFCPVSNICMAEAMRGFPHLEKLDMTICRFLFGDLCRSIGRACPQLKSFRLNVDYLISSVHRADDTEALGIAHSMPKLRELQLIGNNLSNDGLISILNHCTHLESLDIRGCIRVRMDDALKSKCARIRNLKLPENSISDYLDRIFSYTSIAYSVPDDPYGPLYDPLF</sequence>
<dbReference type="InterPro" id="IPR001810">
    <property type="entry name" value="F-box_dom"/>
</dbReference>
<proteinExistence type="predicted"/>
<name>A0A8J5SP36_ZIZPA</name>
<comment type="caution">
    <text evidence="2">The sequence shown here is derived from an EMBL/GenBank/DDBJ whole genome shotgun (WGS) entry which is preliminary data.</text>
</comment>
<gene>
    <name evidence="2" type="ORF">GUJ93_ZPchr0002g23473</name>
</gene>
<dbReference type="PROSITE" id="PS50181">
    <property type="entry name" value="FBOX"/>
    <property type="match status" value="1"/>
</dbReference>